<dbReference type="CDD" id="cd02655">
    <property type="entry name" value="RNAP_beta'_C"/>
    <property type="match status" value="1"/>
</dbReference>
<dbReference type="InterPro" id="IPR007081">
    <property type="entry name" value="RNA_pol_Rpb1_5"/>
</dbReference>
<dbReference type="EC" id="2.7.7.6" evidence="7"/>
<evidence type="ECO:0000313" key="12">
    <source>
        <dbReference type="Proteomes" id="UP000177682"/>
    </source>
</evidence>
<dbReference type="SUPFAM" id="SSF64484">
    <property type="entry name" value="beta and beta-prime subunits of DNA dependent RNA-polymerase"/>
    <property type="match status" value="1"/>
</dbReference>
<protein>
    <recommendedName>
        <fullName evidence="7">DNA-directed RNA polymerase subunit beta'</fullName>
        <shortName evidence="7">RNAP subunit beta'</shortName>
        <ecNumber evidence="7">2.7.7.6</ecNumber>
    </recommendedName>
    <alternativeName>
        <fullName evidence="7">RNA polymerase subunit beta'</fullName>
    </alternativeName>
    <alternativeName>
        <fullName evidence="7">Transcriptase subunit beta'</fullName>
    </alternativeName>
</protein>
<dbReference type="InterPro" id="IPR007080">
    <property type="entry name" value="RNA_pol_Rpb1_1"/>
</dbReference>
<feature type="binding site" evidence="7">
    <location>
        <position position="535"/>
    </location>
    <ligand>
        <name>Mg(2+)</name>
        <dbReference type="ChEBI" id="CHEBI:18420"/>
    </ligand>
</feature>
<dbReference type="Gene3D" id="1.10.1790.20">
    <property type="match status" value="2"/>
</dbReference>
<feature type="binding site" evidence="7">
    <location>
        <position position="943"/>
    </location>
    <ligand>
        <name>Zn(2+)</name>
        <dbReference type="ChEBI" id="CHEBI:29105"/>
        <label>2</label>
    </ligand>
</feature>
<dbReference type="NCBIfam" id="TIGR02386">
    <property type="entry name" value="rpoC_TIGR"/>
    <property type="match status" value="1"/>
</dbReference>
<dbReference type="GO" id="GO:0000428">
    <property type="term" value="C:DNA-directed RNA polymerase complex"/>
    <property type="evidence" value="ECO:0007669"/>
    <property type="project" value="UniProtKB-KW"/>
</dbReference>
<evidence type="ECO:0000256" key="5">
    <source>
        <dbReference type="ARBA" id="ARBA00023163"/>
    </source>
</evidence>
<keyword evidence="5 7" id="KW-0804">Transcription</keyword>
<dbReference type="InterPro" id="IPR038120">
    <property type="entry name" value="Rpb1_funnel_sf"/>
</dbReference>
<dbReference type="Proteomes" id="UP000177682">
    <property type="component" value="Unassembled WGS sequence"/>
</dbReference>
<feature type="binding site" evidence="7">
    <location>
        <position position="79"/>
    </location>
    <ligand>
        <name>Zn(2+)</name>
        <dbReference type="ChEBI" id="CHEBI:29105"/>
        <label>1</label>
    </ligand>
</feature>
<dbReference type="InterPro" id="IPR006592">
    <property type="entry name" value="RNA_pol_N"/>
</dbReference>
<dbReference type="Gene3D" id="1.10.40.90">
    <property type="match status" value="1"/>
</dbReference>
<keyword evidence="7" id="KW-0460">Magnesium</keyword>
<feature type="domain" description="RNA polymerase N-terminal" evidence="10">
    <location>
        <begin position="305"/>
        <end position="587"/>
    </location>
</feature>
<comment type="function">
    <text evidence="7 8">DNA-dependent RNA polymerase catalyzes the transcription of DNA into RNA using the four ribonucleoside triphosphates as substrates.</text>
</comment>
<feature type="binding site" evidence="7">
    <location>
        <position position="63"/>
    </location>
    <ligand>
        <name>Zn(2+)</name>
        <dbReference type="ChEBI" id="CHEBI:29105"/>
        <label>1</label>
    </ligand>
</feature>
<dbReference type="Gene3D" id="2.40.40.20">
    <property type="match status" value="1"/>
</dbReference>
<sequence length="1291" mass="143434">MIQATEEFKAVRLRLASPADILNWSYGEVTKPETINYRTQRPEKDGLFDEKIFGPIKDWECYCGKYKRIRYKGIICDKCGVEVTRAAVRRERMGHIKLAAPVTHIWFLRGVPSRLGLILDLSVQELEKVAYFAAYIITSVDDDSRAATLEQIEKEFKGKQKEINARYENLINQAKQKLAKQVEGDKDLKDATEDAETMRIRDLWSKETDHLESIRDLARSELKSIKKYQVISELEYRDLSLKYGPVFEAGIGAAAVMHLVEEIDLEKLFEQLKEESATAEGINKRKIIKRLKLVRSMIRSGIRPEWMIITNLPVIPPDLRPMVQLDGGRFAASDLNDLYRRVINRNNRLKKLLEIGAPEVITRNEKRMLQEAVDALIDNSIRHGKEVTASTGQKRKLRSLADMLKGKQGRFRQNLLGKRVDYSGRSVIVVGPKLKLHQCGLPKKMALELFKPFVISKLIQREFAHNVRSANRLIEQGKSEVYDILEEVTKGHYVLLNRAPTLHRLGFQAFLPVLIEGKAIQIHPMVCDAYNADFDGDQMAVHVSLTEAAQDEARNIMLSARNLLKPASGEPVMGPTKDMVLGCFWMTRYKPGEKGEGMVFGSADEAILAYQSGVVTLKAKVRIRLGQDWGNLGLTETCLGRVMFNQVLPESSRFINDVMDKKKLASALQSVYREHGIERTAVLLDEIKTLGFHYVTKSGLSWGMDDLQVPKIKKELVEQADKEVLQTYEQYRMGLLTDRERYNRVIEIWATVRDRVAEAVTKTLDEHGSVYQMVTSGARGSISQLAQMAGMKGLVTNPAGEVIELPARDSFKEGLNILEYFISTHGSRKGMTDTALRTADAGYLTRRLVDVAQDIVVNTEDCGVTLGRIITRASSEALGRPLARRVFGRVLAAEVKDGAKTLAKAGELIDEQLAQKIEKSTATEVEVRTVLRCSLTRGICGKCYGYDLGFNKPVSEGAAVGIVAAQAIGEPGTQLTMRTFHTGGVAGIDITQGLPRVEELLEAREPKGQAVLSEIDGFVESIKSGSKETLIRIQAKDVAKDEYLLDSPKLQLKDGEQVDEGDPLFTDAKGQTVKAKAAGIVKLSANKLTVVREAENLKEYSSPAGFSVLIKEGDLVAKGQPLTEGNLNLGQILALKGIEACQDYIIKDVQEIYSSQGQNVNEKHIEIIVRQMFSKVRLTESGDSDLLLGDIVDKSRLATANAKIPPHGRPAEAEQLLMGITKSSLNTESFLAAASFQETTRVLIEAAISAKTDYLRGLKENVIIGKLIPAGTGFRKDALAEKAAAELADQV</sequence>
<evidence type="ECO:0000256" key="1">
    <source>
        <dbReference type="ARBA" id="ARBA00022478"/>
    </source>
</evidence>
<evidence type="ECO:0000256" key="9">
    <source>
        <dbReference type="SAM" id="Coils"/>
    </source>
</evidence>
<keyword evidence="4 7" id="KW-0479">Metal-binding</keyword>
<dbReference type="Pfam" id="PF04998">
    <property type="entry name" value="RNA_pol_Rpb1_5"/>
    <property type="match status" value="1"/>
</dbReference>
<feature type="coiled-coil region" evidence="9">
    <location>
        <begin position="157"/>
        <end position="184"/>
    </location>
</feature>
<dbReference type="InterPro" id="IPR007066">
    <property type="entry name" value="RNA_pol_Rpb1_3"/>
</dbReference>
<evidence type="ECO:0000256" key="4">
    <source>
        <dbReference type="ARBA" id="ARBA00022723"/>
    </source>
</evidence>
<comment type="cofactor">
    <cofactor evidence="7">
        <name>Zn(2+)</name>
        <dbReference type="ChEBI" id="CHEBI:29105"/>
    </cofactor>
    <text evidence="7">Binds 2 Zn(2+) ions per subunit.</text>
</comment>
<evidence type="ECO:0000256" key="8">
    <source>
        <dbReference type="RuleBase" id="RU004279"/>
    </source>
</evidence>
<feature type="binding site" evidence="7">
    <location>
        <position position="537"/>
    </location>
    <ligand>
        <name>Mg(2+)</name>
        <dbReference type="ChEBI" id="CHEBI:18420"/>
    </ligand>
</feature>
<comment type="cofactor">
    <cofactor evidence="7">
        <name>Mg(2+)</name>
        <dbReference type="ChEBI" id="CHEBI:18420"/>
    </cofactor>
    <text evidence="7">Binds 1 Mg(2+) ion per subunit.</text>
</comment>
<dbReference type="GO" id="GO:0000287">
    <property type="term" value="F:magnesium ion binding"/>
    <property type="evidence" value="ECO:0007669"/>
    <property type="project" value="UniProtKB-UniRule"/>
</dbReference>
<dbReference type="Gene3D" id="1.10.150.390">
    <property type="match status" value="1"/>
</dbReference>
<dbReference type="InterPro" id="IPR007083">
    <property type="entry name" value="RNA_pol_Rpb1_4"/>
</dbReference>
<dbReference type="Gene3D" id="2.40.50.100">
    <property type="match status" value="2"/>
</dbReference>
<dbReference type="GO" id="GO:0003677">
    <property type="term" value="F:DNA binding"/>
    <property type="evidence" value="ECO:0007669"/>
    <property type="project" value="UniProtKB-UniRule"/>
</dbReference>
<dbReference type="Gene3D" id="1.10.274.100">
    <property type="entry name" value="RNA polymerase Rpb1, domain 3"/>
    <property type="match status" value="2"/>
</dbReference>
<proteinExistence type="inferred from homology"/>
<keyword evidence="1 7" id="KW-0240">DNA-directed RNA polymerase</keyword>
<comment type="caution">
    <text evidence="11">The sequence shown here is derived from an EMBL/GenBank/DDBJ whole genome shotgun (WGS) entry which is preliminary data.</text>
</comment>
<dbReference type="GO" id="GO:0003899">
    <property type="term" value="F:DNA-directed RNA polymerase activity"/>
    <property type="evidence" value="ECO:0007669"/>
    <property type="project" value="UniProtKB-UniRule"/>
</dbReference>
<dbReference type="EMBL" id="MFEY01000007">
    <property type="protein sequence ID" value="OGE90266.1"/>
    <property type="molecule type" value="Genomic_DNA"/>
</dbReference>
<dbReference type="InterPro" id="IPR044893">
    <property type="entry name" value="RNA_pol_Rpb1_clamp_domain"/>
</dbReference>
<keyword evidence="7" id="KW-0862">Zinc</keyword>
<evidence type="ECO:0000313" key="11">
    <source>
        <dbReference type="EMBL" id="OGE90266.1"/>
    </source>
</evidence>
<dbReference type="InterPro" id="IPR045867">
    <property type="entry name" value="DNA-dir_RpoC_beta_prime"/>
</dbReference>
<evidence type="ECO:0000256" key="7">
    <source>
        <dbReference type="HAMAP-Rule" id="MF_01322"/>
    </source>
</evidence>
<evidence type="ECO:0000256" key="3">
    <source>
        <dbReference type="ARBA" id="ARBA00022695"/>
    </source>
</evidence>
<dbReference type="InterPro" id="IPR012754">
    <property type="entry name" value="DNA-dir_RpoC_beta_prime_bact"/>
</dbReference>
<keyword evidence="2 7" id="KW-0808">Transferase</keyword>
<dbReference type="Pfam" id="PF00623">
    <property type="entry name" value="RNA_pol_Rpb1_2"/>
    <property type="match status" value="2"/>
</dbReference>
<dbReference type="PANTHER" id="PTHR19376">
    <property type="entry name" value="DNA-DIRECTED RNA POLYMERASE"/>
    <property type="match status" value="1"/>
</dbReference>
<dbReference type="GO" id="GO:0008270">
    <property type="term" value="F:zinc ion binding"/>
    <property type="evidence" value="ECO:0007669"/>
    <property type="project" value="UniProtKB-UniRule"/>
</dbReference>
<dbReference type="PANTHER" id="PTHR19376:SF54">
    <property type="entry name" value="DNA-DIRECTED RNA POLYMERASE SUBUNIT BETA"/>
    <property type="match status" value="1"/>
</dbReference>
<accession>A0A1F5PK16</accession>
<dbReference type="Gene3D" id="4.10.860.120">
    <property type="entry name" value="RNA polymerase II, clamp domain"/>
    <property type="match status" value="1"/>
</dbReference>
<organism evidence="11 12">
    <name type="scientific">Candidatus Doudnabacteria bacterium RIFCSPHIGHO2_12_FULL_48_16</name>
    <dbReference type="NCBI Taxonomy" id="1817838"/>
    <lineage>
        <taxon>Bacteria</taxon>
        <taxon>Candidatus Doudnaibacteriota</taxon>
    </lineage>
</organism>
<dbReference type="CDD" id="cd01609">
    <property type="entry name" value="RNAP_beta'_N"/>
    <property type="match status" value="1"/>
</dbReference>
<dbReference type="Gene3D" id="1.10.132.30">
    <property type="match status" value="1"/>
</dbReference>
<dbReference type="Pfam" id="PF04983">
    <property type="entry name" value="RNA_pol_Rpb1_3"/>
    <property type="match status" value="1"/>
</dbReference>
<feature type="binding site" evidence="7">
    <location>
        <position position="940"/>
    </location>
    <ligand>
        <name>Zn(2+)</name>
        <dbReference type="ChEBI" id="CHEBI:29105"/>
        <label>2</label>
    </ligand>
</feature>
<reference evidence="11 12" key="1">
    <citation type="journal article" date="2016" name="Nat. Commun.">
        <title>Thousands of microbial genomes shed light on interconnected biogeochemical processes in an aquifer system.</title>
        <authorList>
            <person name="Anantharaman K."/>
            <person name="Brown C.T."/>
            <person name="Hug L.A."/>
            <person name="Sharon I."/>
            <person name="Castelle C.J."/>
            <person name="Probst A.J."/>
            <person name="Thomas B.C."/>
            <person name="Singh A."/>
            <person name="Wilkins M.J."/>
            <person name="Karaoz U."/>
            <person name="Brodie E.L."/>
            <person name="Williams K.H."/>
            <person name="Hubbard S.S."/>
            <person name="Banfield J.F."/>
        </authorList>
    </citation>
    <scope>NUCLEOTIDE SEQUENCE [LARGE SCALE GENOMIC DNA]</scope>
</reference>
<comment type="catalytic activity">
    <reaction evidence="6 7 8">
        <text>RNA(n) + a ribonucleoside 5'-triphosphate = RNA(n+1) + diphosphate</text>
        <dbReference type="Rhea" id="RHEA:21248"/>
        <dbReference type="Rhea" id="RHEA-COMP:14527"/>
        <dbReference type="Rhea" id="RHEA-COMP:17342"/>
        <dbReference type="ChEBI" id="CHEBI:33019"/>
        <dbReference type="ChEBI" id="CHEBI:61557"/>
        <dbReference type="ChEBI" id="CHEBI:140395"/>
        <dbReference type="EC" id="2.7.7.6"/>
    </reaction>
</comment>
<dbReference type="InterPro" id="IPR000722">
    <property type="entry name" value="RNA_pol_asu"/>
</dbReference>
<keyword evidence="9" id="KW-0175">Coiled coil</keyword>
<dbReference type="HAMAP" id="MF_01322">
    <property type="entry name" value="RNApol_bact_RpoC"/>
    <property type="match status" value="1"/>
</dbReference>
<feature type="binding site" evidence="7">
    <location>
        <position position="76"/>
    </location>
    <ligand>
        <name>Zn(2+)</name>
        <dbReference type="ChEBI" id="CHEBI:29105"/>
        <label>1</label>
    </ligand>
</feature>
<dbReference type="Pfam" id="PF05000">
    <property type="entry name" value="RNA_pol_Rpb1_4"/>
    <property type="match status" value="1"/>
</dbReference>
<feature type="binding site" evidence="7">
    <location>
        <position position="862"/>
    </location>
    <ligand>
        <name>Zn(2+)</name>
        <dbReference type="ChEBI" id="CHEBI:29105"/>
        <label>2</label>
    </ligand>
</feature>
<comment type="similarity">
    <text evidence="7 8">Belongs to the RNA polymerase beta' chain family.</text>
</comment>
<dbReference type="SMART" id="SM00663">
    <property type="entry name" value="RPOLA_N"/>
    <property type="match status" value="1"/>
</dbReference>
<keyword evidence="3 7" id="KW-0548">Nucleotidyltransferase</keyword>
<dbReference type="Pfam" id="PF04997">
    <property type="entry name" value="RNA_pol_Rpb1_1"/>
    <property type="match status" value="1"/>
</dbReference>
<evidence type="ECO:0000259" key="10">
    <source>
        <dbReference type="SMART" id="SM00663"/>
    </source>
</evidence>
<evidence type="ECO:0000256" key="2">
    <source>
        <dbReference type="ARBA" id="ARBA00022679"/>
    </source>
</evidence>
<dbReference type="InterPro" id="IPR042102">
    <property type="entry name" value="RNA_pol_Rpb1_3_sf"/>
</dbReference>
<comment type="subunit">
    <text evidence="7">The RNAP catalytic core consists of 2 alpha, 1 beta, 1 beta' and 1 omega subunit. When a sigma factor is associated with the core the holoenzyme is formed, which can initiate transcription.</text>
</comment>
<gene>
    <name evidence="7" type="primary">rpoC</name>
    <name evidence="11" type="ORF">A3E29_04180</name>
</gene>
<feature type="binding site" evidence="7">
    <location>
        <position position="533"/>
    </location>
    <ligand>
        <name>Mg(2+)</name>
        <dbReference type="ChEBI" id="CHEBI:18420"/>
    </ligand>
</feature>
<feature type="binding site" evidence="7">
    <location>
        <position position="61"/>
    </location>
    <ligand>
        <name>Zn(2+)</name>
        <dbReference type="ChEBI" id="CHEBI:29105"/>
        <label>1</label>
    </ligand>
</feature>
<feature type="binding site" evidence="7">
    <location>
        <position position="933"/>
    </location>
    <ligand>
        <name>Zn(2+)</name>
        <dbReference type="ChEBI" id="CHEBI:29105"/>
        <label>2</label>
    </ligand>
</feature>
<name>A0A1F5PK16_9BACT</name>
<dbReference type="GO" id="GO:0006351">
    <property type="term" value="P:DNA-templated transcription"/>
    <property type="evidence" value="ECO:0007669"/>
    <property type="project" value="UniProtKB-UniRule"/>
</dbReference>
<evidence type="ECO:0000256" key="6">
    <source>
        <dbReference type="ARBA" id="ARBA00048552"/>
    </source>
</evidence>